<dbReference type="EMBL" id="CP001649">
    <property type="protein sequence ID" value="ACS78456.1"/>
    <property type="molecule type" value="Genomic_DNA"/>
</dbReference>
<name>C6BWX6_MARSD</name>
<protein>
    <submittedName>
        <fullName evidence="1">Uncharacterized protein</fullName>
    </submittedName>
</protein>
<keyword evidence="2" id="KW-1185">Reference proteome</keyword>
<organism evidence="1 2">
    <name type="scientific">Maridesulfovibrio salexigens (strain ATCC 14822 / DSM 2638 / NCIMB 8403 / VKM B-1763)</name>
    <name type="common">Desulfovibrio salexigens</name>
    <dbReference type="NCBI Taxonomy" id="526222"/>
    <lineage>
        <taxon>Bacteria</taxon>
        <taxon>Pseudomonadati</taxon>
        <taxon>Thermodesulfobacteriota</taxon>
        <taxon>Desulfovibrionia</taxon>
        <taxon>Desulfovibrionales</taxon>
        <taxon>Desulfovibrionaceae</taxon>
        <taxon>Maridesulfovibrio</taxon>
    </lineage>
</organism>
<gene>
    <name evidence="1" type="ordered locus">Desal_0389</name>
</gene>
<evidence type="ECO:0000313" key="2">
    <source>
        <dbReference type="Proteomes" id="UP000002601"/>
    </source>
</evidence>
<dbReference type="RefSeq" id="WP_012765982.1">
    <property type="nucleotide sequence ID" value="NC_012881.1"/>
</dbReference>
<proteinExistence type="predicted"/>
<dbReference type="AlphaFoldDB" id="C6BWX6"/>
<accession>C6BWX6</accession>
<evidence type="ECO:0000313" key="1">
    <source>
        <dbReference type="EMBL" id="ACS78456.1"/>
    </source>
</evidence>
<dbReference type="STRING" id="526222.Desal_0389"/>
<dbReference type="OrthoDB" id="9799495at2"/>
<dbReference type="Proteomes" id="UP000002601">
    <property type="component" value="Chromosome"/>
</dbReference>
<reference evidence="1 2" key="1">
    <citation type="submission" date="2009-06" db="EMBL/GenBank/DDBJ databases">
        <title>Complete sequence of Desulfovibrio salexigens DSM 2638.</title>
        <authorList>
            <consortium name="US DOE Joint Genome Institute"/>
            <person name="Lucas S."/>
            <person name="Copeland A."/>
            <person name="Lapidus A."/>
            <person name="Glavina del Rio T."/>
            <person name="Tice H."/>
            <person name="Bruce D."/>
            <person name="Goodwin L."/>
            <person name="Pitluck S."/>
            <person name="Munk A.C."/>
            <person name="Brettin T."/>
            <person name="Detter J.C."/>
            <person name="Han C."/>
            <person name="Tapia R."/>
            <person name="Larimer F."/>
            <person name="Land M."/>
            <person name="Hauser L."/>
            <person name="Kyrpides N."/>
            <person name="Anderson I."/>
            <person name="Wall J.D."/>
            <person name="Arkin A.P."/>
            <person name="Dehal P."/>
            <person name="Chivian D."/>
            <person name="Giles B."/>
            <person name="Hazen T.C."/>
        </authorList>
    </citation>
    <scope>NUCLEOTIDE SEQUENCE [LARGE SCALE GENOMIC DNA]</scope>
    <source>
        <strain evidence="2">ATCC 14822 / DSM 2638 / NCIMB 8403 / VKM B-1763</strain>
    </source>
</reference>
<dbReference type="KEGG" id="dsa:Desal_0389"/>
<sequence length="132" mass="14352">MGVAVECERGFKSNFLFSVFTAGLFVVILFCLSGQCLAQSSEPASGSGDNVSVLLAPLQALHDDLARIEAKLDAFANAKWEYKILVPNVLEKSGFDPYKPNLAPLGQQGWELVTYSPDVGYVLKRRVAPDSQ</sequence>
<dbReference type="HOGENOM" id="CLU_1913638_0_0_7"/>